<feature type="transmembrane region" description="Helical" evidence="6">
    <location>
        <begin position="143"/>
        <end position="165"/>
    </location>
</feature>
<feature type="transmembrane region" description="Helical" evidence="6">
    <location>
        <begin position="230"/>
        <end position="250"/>
    </location>
</feature>
<protein>
    <recommendedName>
        <fullName evidence="9">Serine incorporator 4</fullName>
    </recommendedName>
</protein>
<dbReference type="InterPro" id="IPR005016">
    <property type="entry name" value="TDE1/TMS"/>
</dbReference>
<organism evidence="7 8">
    <name type="scientific">Zosterops borbonicus</name>
    <dbReference type="NCBI Taxonomy" id="364589"/>
    <lineage>
        <taxon>Eukaryota</taxon>
        <taxon>Metazoa</taxon>
        <taxon>Chordata</taxon>
        <taxon>Craniata</taxon>
        <taxon>Vertebrata</taxon>
        <taxon>Euteleostomi</taxon>
        <taxon>Archelosauria</taxon>
        <taxon>Archosauria</taxon>
        <taxon>Dinosauria</taxon>
        <taxon>Saurischia</taxon>
        <taxon>Theropoda</taxon>
        <taxon>Coelurosauria</taxon>
        <taxon>Aves</taxon>
        <taxon>Neognathae</taxon>
        <taxon>Neoaves</taxon>
        <taxon>Telluraves</taxon>
        <taxon>Australaves</taxon>
        <taxon>Passeriformes</taxon>
        <taxon>Sylvioidea</taxon>
        <taxon>Zosteropidae</taxon>
        <taxon>Zosterops</taxon>
    </lineage>
</organism>
<evidence type="ECO:0000256" key="4">
    <source>
        <dbReference type="ARBA" id="ARBA00022989"/>
    </source>
</evidence>
<evidence type="ECO:0000313" key="8">
    <source>
        <dbReference type="Proteomes" id="UP000796761"/>
    </source>
</evidence>
<keyword evidence="3 6" id="KW-0812">Transmembrane</keyword>
<proteinExistence type="inferred from homology"/>
<feature type="transmembrane region" description="Helical" evidence="6">
    <location>
        <begin position="418"/>
        <end position="441"/>
    </location>
</feature>
<dbReference type="GO" id="GO:0016020">
    <property type="term" value="C:membrane"/>
    <property type="evidence" value="ECO:0007669"/>
    <property type="project" value="UniProtKB-SubCell"/>
</dbReference>
<feature type="transmembrane region" description="Helical" evidence="6">
    <location>
        <begin position="507"/>
        <end position="527"/>
    </location>
</feature>
<feature type="transmembrane region" description="Helical" evidence="6">
    <location>
        <begin position="72"/>
        <end position="92"/>
    </location>
</feature>
<feature type="transmembrane region" description="Helical" evidence="6">
    <location>
        <begin position="336"/>
        <end position="353"/>
    </location>
</feature>
<feature type="transmembrane region" description="Helical" evidence="6">
    <location>
        <begin position="256"/>
        <end position="278"/>
    </location>
</feature>
<keyword evidence="4 6" id="KW-1133">Transmembrane helix</keyword>
<comment type="caution">
    <text evidence="7">The sequence shown here is derived from an EMBL/GenBank/DDBJ whole genome shotgun (WGS) entry which is preliminary data.</text>
</comment>
<dbReference type="PANTHER" id="PTHR10383:SF5">
    <property type="entry name" value="SERINE INCORPORATOR 4"/>
    <property type="match status" value="1"/>
</dbReference>
<feature type="transmembrane region" description="Helical" evidence="6">
    <location>
        <begin position="38"/>
        <end position="60"/>
    </location>
</feature>
<keyword evidence="8" id="KW-1185">Reference proteome</keyword>
<dbReference type="Pfam" id="PF03348">
    <property type="entry name" value="Serinc"/>
    <property type="match status" value="1"/>
</dbReference>
<feature type="transmembrane region" description="Helical" evidence="6">
    <location>
        <begin position="98"/>
        <end position="123"/>
    </location>
</feature>
<feature type="transmembrane region" description="Helical" evidence="6">
    <location>
        <begin position="547"/>
        <end position="570"/>
    </location>
</feature>
<accession>A0A8K1GAX0</accession>
<evidence type="ECO:0000256" key="6">
    <source>
        <dbReference type="SAM" id="Phobius"/>
    </source>
</evidence>
<evidence type="ECO:0000313" key="7">
    <source>
        <dbReference type="EMBL" id="TRZ15284.1"/>
    </source>
</evidence>
<keyword evidence="5 6" id="KW-0472">Membrane</keyword>
<dbReference type="EMBL" id="SWJQ01000374">
    <property type="protein sequence ID" value="TRZ15284.1"/>
    <property type="molecule type" value="Genomic_DNA"/>
</dbReference>
<evidence type="ECO:0000256" key="2">
    <source>
        <dbReference type="ARBA" id="ARBA00006665"/>
    </source>
</evidence>
<name>A0A8K1GAX0_9PASS</name>
<dbReference type="PANTHER" id="PTHR10383">
    <property type="entry name" value="SERINE INCORPORATOR"/>
    <property type="match status" value="1"/>
</dbReference>
<evidence type="ECO:0008006" key="9">
    <source>
        <dbReference type="Google" id="ProtNLM"/>
    </source>
</evidence>
<feature type="transmembrane region" description="Helical" evidence="6">
    <location>
        <begin position="196"/>
        <end position="218"/>
    </location>
</feature>
<comment type="subcellular location">
    <subcellularLocation>
        <location evidence="1">Membrane</location>
        <topology evidence="1">Multi-pass membrane protein</topology>
    </subcellularLocation>
</comment>
<evidence type="ECO:0000256" key="5">
    <source>
        <dbReference type="ARBA" id="ARBA00023136"/>
    </source>
</evidence>
<dbReference type="OrthoDB" id="5963193at2759"/>
<comment type="similarity">
    <text evidence="2">Belongs to the TDE1 family.</text>
</comment>
<gene>
    <name evidence="7" type="ORF">HGM15179_011804</name>
</gene>
<feature type="transmembrane region" description="Helical" evidence="6">
    <location>
        <begin position="299"/>
        <end position="324"/>
    </location>
</feature>
<reference evidence="7" key="1">
    <citation type="submission" date="2019-04" db="EMBL/GenBank/DDBJ databases">
        <title>Genome assembly of Zosterops borbonicus 15179.</title>
        <authorList>
            <person name="Leroy T."/>
            <person name="Anselmetti Y."/>
            <person name="Tilak M.-K."/>
            <person name="Nabholz B."/>
        </authorList>
    </citation>
    <scope>NUCLEOTIDE SEQUENCE</scope>
    <source>
        <strain evidence="7">HGM_15179</strain>
        <tissue evidence="7">Muscle</tissue>
    </source>
</reference>
<dbReference type="AlphaFoldDB" id="A0A8K1GAX0"/>
<sequence>MLSRTVAQAISEKVPFSVVLCQHLPGGRDCEQLVGSSAVYRVCFGTACFHLAQAALLLNVRSSSDCRAQLHNGFWFLKLLVLVGLWAASFFIPEDNFIQAWHYTGVCGGFAFILIQLVLITAFAHTWNKNCCHGLRVSTSTRILYTLLHVLASAVCCLMLSRTVAQAISEKVPFSVVLCQHLPGGRDCEQLVGSSAVYRVCFGTACFHLAQAALLLNVRSSSDCRAQLHNGFWFLKLLVLVGLWAASFFIPEDNFIQAWHYTGVCGGFAFILIQLVLITAFAHTWNKNWLTGAAQDKRWYLAVLLATATFYTLASAAFSFLYKFYTHPAACHLNKALLAVNGSLCGIMSFISITPCVRLKQPRSGLLQSSIISCYVMYLTFSALSSRPPERVLYKGQNLTVCFPGVRQDELQTEDTTVAVLGAAIMYACVLFACNEASYLAEIFGPLWMVKVYSFEFKNPSCCFCCPEKMEEELRGTDQTCERVEESARGQFIIQDEQDRVVYSYSAFHFVFFLASLYVMMTLTNWFSYENAVLETTFTHGSWSTFWVKASSCWACVLLYLWLLLSPFCLHGSPQHRRSSTGPRIVRRRRAPQRINVST</sequence>
<feature type="transmembrane region" description="Helical" evidence="6">
    <location>
        <begin position="365"/>
        <end position="384"/>
    </location>
</feature>
<evidence type="ECO:0000256" key="3">
    <source>
        <dbReference type="ARBA" id="ARBA00022692"/>
    </source>
</evidence>
<dbReference type="Proteomes" id="UP000796761">
    <property type="component" value="Unassembled WGS sequence"/>
</dbReference>
<evidence type="ECO:0000256" key="1">
    <source>
        <dbReference type="ARBA" id="ARBA00004141"/>
    </source>
</evidence>